<dbReference type="InterPro" id="IPR015422">
    <property type="entry name" value="PyrdxlP-dep_Trfase_small"/>
</dbReference>
<dbReference type="Gene3D" id="3.90.1150.10">
    <property type="entry name" value="Aspartate Aminotransferase, domain 1"/>
    <property type="match status" value="1"/>
</dbReference>
<comment type="similarity">
    <text evidence="2">Belongs to the class-II pyridoxal-phosphate-dependent aminotransferase family. BioF subfamily.</text>
</comment>
<gene>
    <name evidence="6" type="ORF">JKP88DRAFT_270501</name>
</gene>
<evidence type="ECO:0000256" key="2">
    <source>
        <dbReference type="ARBA" id="ARBA00010008"/>
    </source>
</evidence>
<dbReference type="GO" id="GO:0030170">
    <property type="term" value="F:pyridoxal phosphate binding"/>
    <property type="evidence" value="ECO:0007669"/>
    <property type="project" value="InterPro"/>
</dbReference>
<comment type="caution">
    <text evidence="6">The sequence shown here is derived from an EMBL/GenBank/DDBJ whole genome shotgun (WGS) entry which is preliminary data.</text>
</comment>
<dbReference type="GO" id="GO:0016740">
    <property type="term" value="F:transferase activity"/>
    <property type="evidence" value="ECO:0007669"/>
    <property type="project" value="UniProtKB-KW"/>
</dbReference>
<organism evidence="6 7">
    <name type="scientific">Tribonema minus</name>
    <dbReference type="NCBI Taxonomy" id="303371"/>
    <lineage>
        <taxon>Eukaryota</taxon>
        <taxon>Sar</taxon>
        <taxon>Stramenopiles</taxon>
        <taxon>Ochrophyta</taxon>
        <taxon>PX clade</taxon>
        <taxon>Xanthophyceae</taxon>
        <taxon>Tribonematales</taxon>
        <taxon>Tribonemataceae</taxon>
        <taxon>Tribonema</taxon>
    </lineage>
</organism>
<sequence length="453" mass="49158">MAGAGVEGWMRGVLQRREAEGTLRDLKVAETEGCSLDFGSNDYLGLARSQELAVATEREVERIRRINAAPRGTMPAEYGMLPPLMGSGGSRLLSGNSSYAEELEASLAMFHKREAALIFNSGYDANLGVLSCIPQRGDAVVYDELVHNSMQMGMKLGRQTAQIAFRHNDCAHLQQVLSGLRAAGSTERIFVALESIYSMDGDCAPLEQLLQVAEANGAWVIVDEAHATGVLGPNGEGLVGALGLENSPALFCSVHTFGKALGVHGAAVFGSATLRKFLINYARPLIYSTSLPMHSLAAIRCSYDMQRIMHAARSHVLNLVAIFRAELVAPSEDDTPPLSPSDLVESTSPIQAVLVPGNERAIKVADLLREHGFDVRPIRKPTVPEGTERLRICIHAHNSVTQVRDLIHHIRAFKAGATTCGQCTCGQYKRQPCKCHQRLEYFQQLHGTPPAKL</sequence>
<protein>
    <submittedName>
        <fullName evidence="6">Pyridoxal phosphate-dependent transferase</fullName>
    </submittedName>
</protein>
<reference evidence="6" key="1">
    <citation type="submission" date="2021-02" db="EMBL/GenBank/DDBJ databases">
        <title>First Annotated Genome of the Yellow-green Alga Tribonema minus.</title>
        <authorList>
            <person name="Mahan K.M."/>
        </authorList>
    </citation>
    <scope>NUCLEOTIDE SEQUENCE</scope>
    <source>
        <strain evidence="6">UTEX B ZZ1240</strain>
    </source>
</reference>
<evidence type="ECO:0000256" key="3">
    <source>
        <dbReference type="ARBA" id="ARBA00022679"/>
    </source>
</evidence>
<dbReference type="PANTHER" id="PTHR13693:SF77">
    <property type="entry name" value="8-AMINO-7-OXONONANOATE SYNTHASE"/>
    <property type="match status" value="1"/>
</dbReference>
<dbReference type="PANTHER" id="PTHR13693">
    <property type="entry name" value="CLASS II AMINOTRANSFERASE/8-AMINO-7-OXONONANOATE SYNTHASE"/>
    <property type="match status" value="1"/>
</dbReference>
<dbReference type="Pfam" id="PF00155">
    <property type="entry name" value="Aminotran_1_2"/>
    <property type="match status" value="1"/>
</dbReference>
<dbReference type="OrthoDB" id="2382073at2759"/>
<accession>A0A835YWE3</accession>
<evidence type="ECO:0000313" key="6">
    <source>
        <dbReference type="EMBL" id="KAG5178354.1"/>
    </source>
</evidence>
<dbReference type="SUPFAM" id="SSF53383">
    <property type="entry name" value="PLP-dependent transferases"/>
    <property type="match status" value="1"/>
</dbReference>
<keyword evidence="3 6" id="KW-0808">Transferase</keyword>
<keyword evidence="7" id="KW-1185">Reference proteome</keyword>
<dbReference type="EMBL" id="JAFCMP010000515">
    <property type="protein sequence ID" value="KAG5178354.1"/>
    <property type="molecule type" value="Genomic_DNA"/>
</dbReference>
<evidence type="ECO:0000256" key="1">
    <source>
        <dbReference type="ARBA" id="ARBA00001933"/>
    </source>
</evidence>
<dbReference type="InterPro" id="IPR050087">
    <property type="entry name" value="AON_synthase_class-II"/>
</dbReference>
<proteinExistence type="inferred from homology"/>
<comment type="cofactor">
    <cofactor evidence="1">
        <name>pyridoxal 5'-phosphate</name>
        <dbReference type="ChEBI" id="CHEBI:597326"/>
    </cofactor>
</comment>
<keyword evidence="4" id="KW-0663">Pyridoxal phosphate</keyword>
<dbReference type="InterPro" id="IPR015421">
    <property type="entry name" value="PyrdxlP-dep_Trfase_major"/>
</dbReference>
<evidence type="ECO:0000259" key="5">
    <source>
        <dbReference type="Pfam" id="PF00155"/>
    </source>
</evidence>
<dbReference type="Proteomes" id="UP000664859">
    <property type="component" value="Unassembled WGS sequence"/>
</dbReference>
<dbReference type="InterPro" id="IPR015424">
    <property type="entry name" value="PyrdxlP-dep_Trfase"/>
</dbReference>
<dbReference type="Gene3D" id="3.40.640.10">
    <property type="entry name" value="Type I PLP-dependent aspartate aminotransferase-like (Major domain)"/>
    <property type="match status" value="1"/>
</dbReference>
<feature type="domain" description="Aminotransferase class I/classII large" evidence="5">
    <location>
        <begin position="36"/>
        <end position="410"/>
    </location>
</feature>
<evidence type="ECO:0000256" key="4">
    <source>
        <dbReference type="ARBA" id="ARBA00022898"/>
    </source>
</evidence>
<evidence type="ECO:0000313" key="7">
    <source>
        <dbReference type="Proteomes" id="UP000664859"/>
    </source>
</evidence>
<dbReference type="InterPro" id="IPR004839">
    <property type="entry name" value="Aminotransferase_I/II_large"/>
</dbReference>
<dbReference type="AlphaFoldDB" id="A0A835YWE3"/>
<name>A0A835YWE3_9STRA</name>